<protein>
    <recommendedName>
        <fullName evidence="3">Rha family transcriptional regulator</fullName>
    </recommendedName>
</protein>
<dbReference type="Pfam" id="PF09669">
    <property type="entry name" value="Phage_pRha"/>
    <property type="match status" value="1"/>
</dbReference>
<proteinExistence type="predicted"/>
<dbReference type="EMBL" id="NJIH01000004">
    <property type="protein sequence ID" value="OWT61875.1"/>
    <property type="molecule type" value="Genomic_DNA"/>
</dbReference>
<evidence type="ECO:0000313" key="2">
    <source>
        <dbReference type="Proteomes" id="UP000214603"/>
    </source>
</evidence>
<sequence length="145" mass="16128">MNNNVVALSTGVPLTMSTQEIARLVGKNHFHVLRDAQRTLEGLGQDASKFGGIYSDAYGREKPCLNLPKRETLILVSGYSVQMRAAIIDRWQELEAAKPPELSRMQLIQIAMQSEQERLALAGEVKELTPKAQVYDQIANAEGKY</sequence>
<keyword evidence="2" id="KW-1185">Reference proteome</keyword>
<dbReference type="RefSeq" id="WP_088602961.1">
    <property type="nucleotide sequence ID" value="NZ_NJIH01000004.1"/>
</dbReference>
<dbReference type="Proteomes" id="UP000214603">
    <property type="component" value="Unassembled WGS sequence"/>
</dbReference>
<evidence type="ECO:0000313" key="1">
    <source>
        <dbReference type="EMBL" id="OWT61875.1"/>
    </source>
</evidence>
<name>A0A225ML04_9BURK</name>
<evidence type="ECO:0008006" key="3">
    <source>
        <dbReference type="Google" id="ProtNLM"/>
    </source>
</evidence>
<organism evidence="1 2">
    <name type="scientific">Candidimonas nitroreducens</name>
    <dbReference type="NCBI Taxonomy" id="683354"/>
    <lineage>
        <taxon>Bacteria</taxon>
        <taxon>Pseudomonadati</taxon>
        <taxon>Pseudomonadota</taxon>
        <taxon>Betaproteobacteria</taxon>
        <taxon>Burkholderiales</taxon>
        <taxon>Alcaligenaceae</taxon>
        <taxon>Candidimonas</taxon>
    </lineage>
</organism>
<gene>
    <name evidence="1" type="ORF">CEY11_08565</name>
</gene>
<accession>A0A225ML04</accession>
<dbReference type="AlphaFoldDB" id="A0A225ML04"/>
<dbReference type="InterPro" id="IPR014054">
    <property type="entry name" value="Phage_regulatory_Rha"/>
</dbReference>
<dbReference type="OrthoDB" id="79831at2"/>
<reference evidence="2" key="1">
    <citation type="submission" date="2017-06" db="EMBL/GenBank/DDBJ databases">
        <title>Herbaspirillum phytohormonus sp. nov., isolated from the root nodule of Robinia pseudoacacia in lead-zinc mine.</title>
        <authorList>
            <person name="Fan M."/>
            <person name="Lin Y."/>
        </authorList>
    </citation>
    <scope>NUCLEOTIDE SEQUENCE [LARGE SCALE GENOMIC DNA]</scope>
    <source>
        <strain evidence="2">SC-089</strain>
    </source>
</reference>
<comment type="caution">
    <text evidence="1">The sequence shown here is derived from an EMBL/GenBank/DDBJ whole genome shotgun (WGS) entry which is preliminary data.</text>
</comment>